<dbReference type="KEGG" id="ssan:NX02_12230"/>
<organism evidence="6 7">
    <name type="scientific">Sphingomonas sanxanigenens DSM 19645 = NX02</name>
    <dbReference type="NCBI Taxonomy" id="1123269"/>
    <lineage>
        <taxon>Bacteria</taxon>
        <taxon>Pseudomonadati</taxon>
        <taxon>Pseudomonadota</taxon>
        <taxon>Alphaproteobacteria</taxon>
        <taxon>Sphingomonadales</taxon>
        <taxon>Sphingomonadaceae</taxon>
        <taxon>Sphingomonas</taxon>
    </lineage>
</organism>
<dbReference type="Gene3D" id="1.10.10.10">
    <property type="entry name" value="Winged helix-like DNA-binding domain superfamily/Winged helix DNA-binding domain"/>
    <property type="match status" value="1"/>
</dbReference>
<dbReference type="AlphaFoldDB" id="W0ACY1"/>
<dbReference type="GO" id="GO:0006351">
    <property type="term" value="P:DNA-templated transcription"/>
    <property type="evidence" value="ECO:0007669"/>
    <property type="project" value="TreeGrafter"/>
</dbReference>
<dbReference type="GO" id="GO:0003700">
    <property type="term" value="F:DNA-binding transcription factor activity"/>
    <property type="evidence" value="ECO:0007669"/>
    <property type="project" value="InterPro"/>
</dbReference>
<dbReference type="InterPro" id="IPR000847">
    <property type="entry name" value="LysR_HTH_N"/>
</dbReference>
<dbReference type="InterPro" id="IPR058163">
    <property type="entry name" value="LysR-type_TF_proteobact-type"/>
</dbReference>
<proteinExistence type="inferred from homology"/>
<dbReference type="STRING" id="1123269.NX02_12230"/>
<protein>
    <recommendedName>
        <fullName evidence="5">HTH lysR-type domain-containing protein</fullName>
    </recommendedName>
</protein>
<dbReference type="CDD" id="cd08476">
    <property type="entry name" value="PBP2_CrgA_like_7"/>
    <property type="match status" value="1"/>
</dbReference>
<reference evidence="6 7" key="1">
    <citation type="submission" date="2013-07" db="EMBL/GenBank/DDBJ databases">
        <title>Completed genome of Sphingomonas sanxanigenens NX02.</title>
        <authorList>
            <person name="Ma T."/>
            <person name="Huang H."/>
            <person name="Wu M."/>
            <person name="Li X."/>
            <person name="Li G."/>
        </authorList>
    </citation>
    <scope>NUCLEOTIDE SEQUENCE [LARGE SCALE GENOMIC DNA]</scope>
    <source>
        <strain evidence="6 7">NX02</strain>
    </source>
</reference>
<dbReference type="PROSITE" id="PS50931">
    <property type="entry name" value="HTH_LYSR"/>
    <property type="match status" value="1"/>
</dbReference>
<dbReference type="InterPro" id="IPR036388">
    <property type="entry name" value="WH-like_DNA-bd_sf"/>
</dbReference>
<dbReference type="Pfam" id="PF03466">
    <property type="entry name" value="LysR_substrate"/>
    <property type="match status" value="1"/>
</dbReference>
<comment type="similarity">
    <text evidence="1">Belongs to the LysR transcriptional regulatory family.</text>
</comment>
<name>W0ACY1_9SPHN</name>
<dbReference type="InterPro" id="IPR005119">
    <property type="entry name" value="LysR_subst-bd"/>
</dbReference>
<evidence type="ECO:0000259" key="5">
    <source>
        <dbReference type="PROSITE" id="PS50931"/>
    </source>
</evidence>
<dbReference type="HOGENOM" id="CLU_039613_16_1_5"/>
<gene>
    <name evidence="6" type="ORF">NX02_12230</name>
</gene>
<dbReference type="PATRIC" id="fig|1123269.5.peg.2377"/>
<evidence type="ECO:0000256" key="2">
    <source>
        <dbReference type="ARBA" id="ARBA00023015"/>
    </source>
</evidence>
<dbReference type="PANTHER" id="PTHR30537">
    <property type="entry name" value="HTH-TYPE TRANSCRIPTIONAL REGULATOR"/>
    <property type="match status" value="1"/>
</dbReference>
<keyword evidence="4" id="KW-0804">Transcription</keyword>
<evidence type="ECO:0000256" key="1">
    <source>
        <dbReference type="ARBA" id="ARBA00009437"/>
    </source>
</evidence>
<sequence>MEIGMMDHMAGLGAFMQAAETRSFVAAGRQLGVSASAIGKAVARLEDRLGVRLFHRSTRSITLTPEGVLFLERCRRIVCEIEAAELELSQRQEAPRGKLRVSLPLVGMLLLPAIGAFVRTYPEIELDLDFTDRLVDVIDEGFDAVIRTGEVSDSRLMTRVIGTFRHQIVAAPGYLKARGTPQTPANLLDHSCLHHKFPSTGKLERWPLHADGGALDIELPATLVASTIEPLLSLAEQGIGIACLPDFVVARYIEAGRLVQILEEHTANAGTFRLLWPSTRYPSPKLTAFTEFMAKHLFGVTIRK</sequence>
<dbReference type="InterPro" id="IPR036390">
    <property type="entry name" value="WH_DNA-bd_sf"/>
</dbReference>
<evidence type="ECO:0000313" key="6">
    <source>
        <dbReference type="EMBL" id="AHE54148.1"/>
    </source>
</evidence>
<evidence type="ECO:0000313" key="7">
    <source>
        <dbReference type="Proteomes" id="UP000018851"/>
    </source>
</evidence>
<dbReference type="EMBL" id="CP006644">
    <property type="protein sequence ID" value="AHE54148.1"/>
    <property type="molecule type" value="Genomic_DNA"/>
</dbReference>
<keyword evidence="2" id="KW-0805">Transcription regulation</keyword>
<dbReference type="eggNOG" id="COG0583">
    <property type="taxonomic scope" value="Bacteria"/>
</dbReference>
<dbReference type="SUPFAM" id="SSF53850">
    <property type="entry name" value="Periplasmic binding protein-like II"/>
    <property type="match status" value="1"/>
</dbReference>
<dbReference type="Gene3D" id="3.40.190.290">
    <property type="match status" value="1"/>
</dbReference>
<dbReference type="GO" id="GO:0043565">
    <property type="term" value="F:sequence-specific DNA binding"/>
    <property type="evidence" value="ECO:0007669"/>
    <property type="project" value="TreeGrafter"/>
</dbReference>
<dbReference type="PANTHER" id="PTHR30537:SF72">
    <property type="entry name" value="LYSR FAMILY TRANSCRIPTIONAL REGULATOR"/>
    <property type="match status" value="1"/>
</dbReference>
<keyword evidence="7" id="KW-1185">Reference proteome</keyword>
<dbReference type="SUPFAM" id="SSF46785">
    <property type="entry name" value="Winged helix' DNA-binding domain"/>
    <property type="match status" value="1"/>
</dbReference>
<evidence type="ECO:0000256" key="4">
    <source>
        <dbReference type="ARBA" id="ARBA00023163"/>
    </source>
</evidence>
<feature type="domain" description="HTH lysR-type" evidence="5">
    <location>
        <begin position="14"/>
        <end position="64"/>
    </location>
</feature>
<evidence type="ECO:0000256" key="3">
    <source>
        <dbReference type="ARBA" id="ARBA00023125"/>
    </source>
</evidence>
<dbReference type="Pfam" id="PF00126">
    <property type="entry name" value="HTH_1"/>
    <property type="match status" value="1"/>
</dbReference>
<keyword evidence="3" id="KW-0238">DNA-binding</keyword>
<dbReference type="Proteomes" id="UP000018851">
    <property type="component" value="Chromosome"/>
</dbReference>
<dbReference type="FunFam" id="1.10.10.10:FF:000001">
    <property type="entry name" value="LysR family transcriptional regulator"/>
    <property type="match status" value="1"/>
</dbReference>
<accession>W0ACY1</accession>